<organism evidence="1 2">
    <name type="scientific">Tieghemostelium lacteum</name>
    <name type="common">Slime mold</name>
    <name type="synonym">Dictyostelium lacteum</name>
    <dbReference type="NCBI Taxonomy" id="361077"/>
    <lineage>
        <taxon>Eukaryota</taxon>
        <taxon>Amoebozoa</taxon>
        <taxon>Evosea</taxon>
        <taxon>Eumycetozoa</taxon>
        <taxon>Dictyostelia</taxon>
        <taxon>Dictyosteliales</taxon>
        <taxon>Raperosteliaceae</taxon>
        <taxon>Tieghemostelium</taxon>
    </lineage>
</organism>
<keyword evidence="2" id="KW-1185">Reference proteome</keyword>
<dbReference type="InterPro" id="IPR052326">
    <property type="entry name" value="Diff-Dev_Assoc_Protein"/>
</dbReference>
<evidence type="ECO:0000313" key="1">
    <source>
        <dbReference type="EMBL" id="KYQ96732.1"/>
    </source>
</evidence>
<gene>
    <name evidence="1" type="ORF">DLAC_04029</name>
</gene>
<dbReference type="AlphaFoldDB" id="A0A151ZS19"/>
<comment type="caution">
    <text evidence="1">The sequence shown here is derived from an EMBL/GenBank/DDBJ whole genome shotgun (WGS) entry which is preliminary data.</text>
</comment>
<sequence length="304" mass="32686">MSPGSFTCQPKKNEGARCSSDNECKTSLMCVSGLCQELYYLGYGESSSKSTYCSPPLTLQSGKCLPVNSASCNSDIECPFNHYCSSTNSQCTPYANVADECFEDKLCAIGLSCLDNACSEDYTVPLNSNCYNQNSNCNATLYCESSSNTCKTATPTPGSNNCVSGNKCQDFEVCDCSTTKCRSTQSFSSECQSLLIALDKCLVDNKCTSVANQFGSQSCLMKDCGKLKCQYMSKCQFGSCGQSYSPFVCSGYLQPDTPTPTATTPSPTTPPNNSDSDVSSVDTLHSISNLLLLYLVILQFVLFV</sequence>
<accession>A0A151ZS19</accession>
<dbReference type="InParanoid" id="A0A151ZS19"/>
<protein>
    <recommendedName>
        <fullName evidence="3">Paramecium surface antigen repeat-containing protein</fullName>
    </recommendedName>
</protein>
<dbReference type="PANTHER" id="PTHR33459">
    <property type="entry name" value="DD-GDCA PROTEIN"/>
    <property type="match status" value="1"/>
</dbReference>
<dbReference type="OMA" id="CEDDITN"/>
<dbReference type="PANTHER" id="PTHR33459:SF7">
    <property type="entry name" value="DD-GDCA PROTEIN"/>
    <property type="match status" value="1"/>
</dbReference>
<proteinExistence type="predicted"/>
<dbReference type="EMBL" id="LODT01000021">
    <property type="protein sequence ID" value="KYQ96732.1"/>
    <property type="molecule type" value="Genomic_DNA"/>
</dbReference>
<dbReference type="Proteomes" id="UP000076078">
    <property type="component" value="Unassembled WGS sequence"/>
</dbReference>
<evidence type="ECO:0008006" key="3">
    <source>
        <dbReference type="Google" id="ProtNLM"/>
    </source>
</evidence>
<reference evidence="1 2" key="1">
    <citation type="submission" date="2015-12" db="EMBL/GenBank/DDBJ databases">
        <title>Dictyostelia acquired genes for synthesis and detection of signals that induce cell-type specialization by lateral gene transfer from prokaryotes.</title>
        <authorList>
            <person name="Gloeckner G."/>
            <person name="Schaap P."/>
        </authorList>
    </citation>
    <scope>NUCLEOTIDE SEQUENCE [LARGE SCALE GENOMIC DNA]</scope>
    <source>
        <strain evidence="1 2">TK</strain>
    </source>
</reference>
<name>A0A151ZS19_TIELA</name>
<dbReference type="FunCoup" id="A0A151ZS19">
    <property type="interactions" value="2"/>
</dbReference>
<evidence type="ECO:0000313" key="2">
    <source>
        <dbReference type="Proteomes" id="UP000076078"/>
    </source>
</evidence>